<evidence type="ECO:0000256" key="3">
    <source>
        <dbReference type="ARBA" id="ARBA00022679"/>
    </source>
</evidence>
<dbReference type="FunFam" id="1.20.120.1760:FF:000016">
    <property type="entry name" value="ethanolaminephosphotransferase 1"/>
    <property type="match status" value="1"/>
</dbReference>
<organism evidence="7 8">
    <name type="scientific">Chironomus riparius</name>
    <dbReference type="NCBI Taxonomy" id="315576"/>
    <lineage>
        <taxon>Eukaryota</taxon>
        <taxon>Metazoa</taxon>
        <taxon>Ecdysozoa</taxon>
        <taxon>Arthropoda</taxon>
        <taxon>Hexapoda</taxon>
        <taxon>Insecta</taxon>
        <taxon>Pterygota</taxon>
        <taxon>Neoptera</taxon>
        <taxon>Endopterygota</taxon>
        <taxon>Diptera</taxon>
        <taxon>Nematocera</taxon>
        <taxon>Chironomoidea</taxon>
        <taxon>Chironomidae</taxon>
        <taxon>Chironominae</taxon>
        <taxon>Chironomus</taxon>
    </lineage>
</organism>
<reference evidence="7" key="2">
    <citation type="submission" date="2022-10" db="EMBL/GenBank/DDBJ databases">
        <authorList>
            <consortium name="ENA_rothamsted_submissions"/>
            <consortium name="culmorum"/>
            <person name="King R."/>
        </authorList>
    </citation>
    <scope>NUCLEOTIDE SEQUENCE</scope>
</reference>
<dbReference type="InterPro" id="IPR000462">
    <property type="entry name" value="CDP-OH_P_trans"/>
</dbReference>
<keyword evidence="6" id="KW-0812">Transmembrane</keyword>
<evidence type="ECO:0000313" key="7">
    <source>
        <dbReference type="EMBL" id="CAG9801773.1"/>
    </source>
</evidence>
<evidence type="ECO:0000256" key="5">
    <source>
        <dbReference type="RuleBase" id="RU003750"/>
    </source>
</evidence>
<evidence type="ECO:0000256" key="2">
    <source>
        <dbReference type="ARBA" id="ARBA00010441"/>
    </source>
</evidence>
<dbReference type="GO" id="GO:0005789">
    <property type="term" value="C:endoplasmic reticulum membrane"/>
    <property type="evidence" value="ECO:0007669"/>
    <property type="project" value="TreeGrafter"/>
</dbReference>
<dbReference type="EMBL" id="OU895878">
    <property type="protein sequence ID" value="CAG9801773.1"/>
    <property type="molecule type" value="Genomic_DNA"/>
</dbReference>
<dbReference type="AlphaFoldDB" id="A0A9N9RQK9"/>
<evidence type="ECO:0000256" key="1">
    <source>
        <dbReference type="ARBA" id="ARBA00004370"/>
    </source>
</evidence>
<name>A0A9N9RQK9_9DIPT</name>
<feature type="transmembrane region" description="Helical" evidence="6">
    <location>
        <begin position="225"/>
        <end position="243"/>
    </location>
</feature>
<feature type="transmembrane region" description="Helical" evidence="6">
    <location>
        <begin position="320"/>
        <end position="337"/>
    </location>
</feature>
<feature type="transmembrane region" description="Helical" evidence="6">
    <location>
        <begin position="45"/>
        <end position="67"/>
    </location>
</feature>
<feature type="transmembrane region" description="Helical" evidence="6">
    <location>
        <begin position="87"/>
        <end position="105"/>
    </location>
</feature>
<dbReference type="InterPro" id="IPR043130">
    <property type="entry name" value="CDP-OH_PTrfase_TM_dom"/>
</dbReference>
<comment type="subcellular location">
    <subcellularLocation>
        <location evidence="1">Membrane</location>
    </subcellularLocation>
</comment>
<sequence>MMEYLTKELLSGFDKYKYSARDTSPLSIYIMHPFWNWIVEYFPRWIAPNLMTFVGFLLTAANFVILSYYDWDFFAQTDDDSPPIPDWFWLVGAINIFLAYTLDGIDGKQARRIKLSGPLGELFDHGLDSYSASLIPICLYSIFGRGEQFSVEPIRFYYVLLAIIINFHISHWEKYNTGVLFLPWGYDCAMWGSTLMFMASYIWGCWIWSVPLFGTSLNCGHLMEYVLHITALGNIPVVFYNLYRSYADKTGKMRSFVECIRPLIPLSIFLLLSTVWVHYSPSNIVYNHPRAVYLLVGTIFSNISCRLIVSQMSDTKCETVNWISPYLAIACFGSIFMPRLEIFFLYSMLLLSTFTHIHYGTVVVQQLCEHFNRICFGVTMRTKKE</sequence>
<dbReference type="PANTHER" id="PTHR10414:SF71">
    <property type="entry name" value="FI05338P"/>
    <property type="match status" value="1"/>
</dbReference>
<feature type="transmembrane region" description="Helical" evidence="6">
    <location>
        <begin position="343"/>
        <end position="364"/>
    </location>
</feature>
<accession>A0A9N9RQK9</accession>
<dbReference type="InterPro" id="IPR048254">
    <property type="entry name" value="CDP_ALCOHOL_P_TRANSF_CS"/>
</dbReference>
<keyword evidence="4 6" id="KW-0472">Membrane</keyword>
<evidence type="ECO:0000313" key="8">
    <source>
        <dbReference type="Proteomes" id="UP001153620"/>
    </source>
</evidence>
<proteinExistence type="inferred from homology"/>
<keyword evidence="6" id="KW-1133">Transmembrane helix</keyword>
<feature type="transmembrane region" description="Helical" evidence="6">
    <location>
        <begin position="263"/>
        <end position="279"/>
    </location>
</feature>
<evidence type="ECO:0000256" key="6">
    <source>
        <dbReference type="SAM" id="Phobius"/>
    </source>
</evidence>
<evidence type="ECO:0000256" key="4">
    <source>
        <dbReference type="ARBA" id="ARBA00023136"/>
    </source>
</evidence>
<dbReference type="PROSITE" id="PS00379">
    <property type="entry name" value="CDP_ALCOHOL_P_TRANSF"/>
    <property type="match status" value="1"/>
</dbReference>
<protein>
    <submittedName>
        <fullName evidence="7">Uncharacterized protein</fullName>
    </submittedName>
</protein>
<keyword evidence="3 5" id="KW-0808">Transferase</keyword>
<keyword evidence="8" id="KW-1185">Reference proteome</keyword>
<dbReference type="GO" id="GO:0005794">
    <property type="term" value="C:Golgi apparatus"/>
    <property type="evidence" value="ECO:0007669"/>
    <property type="project" value="TreeGrafter"/>
</dbReference>
<dbReference type="GO" id="GO:0006646">
    <property type="term" value="P:phosphatidylethanolamine biosynthetic process"/>
    <property type="evidence" value="ECO:0007669"/>
    <property type="project" value="TreeGrafter"/>
</dbReference>
<gene>
    <name evidence="7" type="ORF">CHIRRI_LOCUS4694</name>
</gene>
<comment type="similarity">
    <text evidence="2 5">Belongs to the CDP-alcohol phosphatidyltransferase class-I family.</text>
</comment>
<dbReference type="OrthoDB" id="196717at2759"/>
<dbReference type="PANTHER" id="PTHR10414">
    <property type="entry name" value="ETHANOLAMINEPHOSPHOTRANSFERASE"/>
    <property type="match status" value="1"/>
</dbReference>
<dbReference type="InterPro" id="IPR014472">
    <property type="entry name" value="CHOPT"/>
</dbReference>
<reference evidence="7" key="1">
    <citation type="submission" date="2022-01" db="EMBL/GenBank/DDBJ databases">
        <authorList>
            <person name="King R."/>
        </authorList>
    </citation>
    <scope>NUCLEOTIDE SEQUENCE</scope>
</reference>
<dbReference type="GO" id="GO:0004307">
    <property type="term" value="F:ethanolaminephosphotransferase activity"/>
    <property type="evidence" value="ECO:0007669"/>
    <property type="project" value="TreeGrafter"/>
</dbReference>
<dbReference type="PIRSF" id="PIRSF015665">
    <property type="entry name" value="CHOPT"/>
    <property type="match status" value="1"/>
</dbReference>
<feature type="transmembrane region" description="Helical" evidence="6">
    <location>
        <begin position="291"/>
        <end position="308"/>
    </location>
</feature>
<feature type="transmembrane region" description="Helical" evidence="6">
    <location>
        <begin position="184"/>
        <end position="209"/>
    </location>
</feature>
<dbReference type="Proteomes" id="UP001153620">
    <property type="component" value="Chromosome 2"/>
</dbReference>
<dbReference type="Pfam" id="PF01066">
    <property type="entry name" value="CDP-OH_P_transf"/>
    <property type="match status" value="1"/>
</dbReference>
<dbReference type="Gene3D" id="1.20.120.1760">
    <property type="match status" value="1"/>
</dbReference>